<dbReference type="RefSeq" id="WP_237346270.1">
    <property type="nucleotide sequence ID" value="NZ_JABWGX010000017.1"/>
</dbReference>
<reference evidence="2 3" key="1">
    <citation type="submission" date="2023-07" db="EMBL/GenBank/DDBJ databases">
        <title>Genomic Encyclopedia of Type Strains, Phase IV (KMG-IV): sequencing the most valuable type-strain genomes for metagenomic binning, comparative biology and taxonomic classification.</title>
        <authorList>
            <person name="Goeker M."/>
        </authorList>
    </citation>
    <scope>NUCLEOTIDE SEQUENCE [LARGE SCALE GENOMIC DNA]</scope>
    <source>
        <strain evidence="2 3">DSM 3770</strain>
    </source>
</reference>
<accession>A0ABU0LHB3</accession>
<keyword evidence="3" id="KW-1185">Reference proteome</keyword>
<proteinExistence type="predicted"/>
<dbReference type="InterPro" id="IPR016364">
    <property type="entry name" value="Surface_antigen_Rickettsia"/>
</dbReference>
<keyword evidence="1" id="KW-0732">Signal</keyword>
<gene>
    <name evidence="2" type="ORF">QOZ94_003342</name>
</gene>
<organism evidence="2 3">
    <name type="scientific">Xanthobacter agilis</name>
    <dbReference type="NCBI Taxonomy" id="47492"/>
    <lineage>
        <taxon>Bacteria</taxon>
        <taxon>Pseudomonadati</taxon>
        <taxon>Pseudomonadota</taxon>
        <taxon>Alphaproteobacteria</taxon>
        <taxon>Hyphomicrobiales</taxon>
        <taxon>Xanthobacteraceae</taxon>
        <taxon>Xanthobacter</taxon>
    </lineage>
</organism>
<name>A0ABU0LHB3_XANAG</name>
<protein>
    <submittedName>
        <fullName evidence="2">Surface antigen</fullName>
    </submittedName>
</protein>
<sequence>MSVRKVSAALHTLVLGTLLSGCASDANSNLKGPGNIALPTAPVMRGAVSGGLISGAIGNGLDDADRQKAYDAEIAALETGGPGYPVGWKSDDGARGTVIAGPPYHRPGFQTCRDYSHTIYIDNRPQIARGAACRNADGKWQAVS</sequence>
<feature type="chain" id="PRO_5046864316" evidence="1">
    <location>
        <begin position="26"/>
        <end position="144"/>
    </location>
</feature>
<evidence type="ECO:0000256" key="1">
    <source>
        <dbReference type="SAM" id="SignalP"/>
    </source>
</evidence>
<dbReference type="EMBL" id="JAUSVY010000008">
    <property type="protein sequence ID" value="MDQ0506531.1"/>
    <property type="molecule type" value="Genomic_DNA"/>
</dbReference>
<dbReference type="Proteomes" id="UP001241747">
    <property type="component" value="Unassembled WGS sequence"/>
</dbReference>
<evidence type="ECO:0000313" key="3">
    <source>
        <dbReference type="Proteomes" id="UP001241747"/>
    </source>
</evidence>
<evidence type="ECO:0000313" key="2">
    <source>
        <dbReference type="EMBL" id="MDQ0506531.1"/>
    </source>
</evidence>
<dbReference type="PIRSF" id="PIRSF002721">
    <property type="entry name" value="Surface_antigen_Rickettsia"/>
    <property type="match status" value="1"/>
</dbReference>
<feature type="signal peptide" evidence="1">
    <location>
        <begin position="1"/>
        <end position="25"/>
    </location>
</feature>
<comment type="caution">
    <text evidence="2">The sequence shown here is derived from an EMBL/GenBank/DDBJ whole genome shotgun (WGS) entry which is preliminary data.</text>
</comment>
<dbReference type="PROSITE" id="PS51257">
    <property type="entry name" value="PROKAR_LIPOPROTEIN"/>
    <property type="match status" value="1"/>
</dbReference>